<gene>
    <name evidence="8" type="ORF">CTI12_AA507840</name>
</gene>
<dbReference type="PANTHER" id="PTHR31769">
    <property type="entry name" value="OS07G0462200 PROTEIN-RELATED"/>
    <property type="match status" value="1"/>
</dbReference>
<keyword evidence="2 7" id="KW-0812">Transmembrane</keyword>
<dbReference type="Proteomes" id="UP000245207">
    <property type="component" value="Unassembled WGS sequence"/>
</dbReference>
<comment type="similarity">
    <text evidence="6">Belongs to the DESIGUAL family.</text>
</comment>
<organism evidence="8 9">
    <name type="scientific">Artemisia annua</name>
    <name type="common">Sweet wormwood</name>
    <dbReference type="NCBI Taxonomy" id="35608"/>
    <lineage>
        <taxon>Eukaryota</taxon>
        <taxon>Viridiplantae</taxon>
        <taxon>Streptophyta</taxon>
        <taxon>Embryophyta</taxon>
        <taxon>Tracheophyta</taxon>
        <taxon>Spermatophyta</taxon>
        <taxon>Magnoliopsida</taxon>
        <taxon>eudicotyledons</taxon>
        <taxon>Gunneridae</taxon>
        <taxon>Pentapetalae</taxon>
        <taxon>asterids</taxon>
        <taxon>campanulids</taxon>
        <taxon>Asterales</taxon>
        <taxon>Asteraceae</taxon>
        <taxon>Asteroideae</taxon>
        <taxon>Anthemideae</taxon>
        <taxon>Artemisiinae</taxon>
        <taxon>Artemisia</taxon>
    </lineage>
</organism>
<comment type="caution">
    <text evidence="8">The sequence shown here is derived from an EMBL/GenBank/DDBJ whole genome shotgun (WGS) entry which is preliminary data.</text>
</comment>
<keyword evidence="3" id="KW-0732">Signal</keyword>
<dbReference type="STRING" id="35608.A0A2U1LC29"/>
<protein>
    <submittedName>
        <fullName evidence="8">Uncharacterized protein</fullName>
    </submittedName>
</protein>
<keyword evidence="4 7" id="KW-1133">Transmembrane helix</keyword>
<dbReference type="AlphaFoldDB" id="A0A2U1LC29"/>
<dbReference type="InterPro" id="IPR009606">
    <property type="entry name" value="DEAL/Modifying_wall_lignin1/2"/>
</dbReference>
<feature type="transmembrane region" description="Helical" evidence="7">
    <location>
        <begin position="56"/>
        <end position="75"/>
    </location>
</feature>
<evidence type="ECO:0000256" key="6">
    <source>
        <dbReference type="ARBA" id="ARBA00029467"/>
    </source>
</evidence>
<dbReference type="GO" id="GO:0012505">
    <property type="term" value="C:endomembrane system"/>
    <property type="evidence" value="ECO:0007669"/>
    <property type="project" value="UniProtKB-SubCell"/>
</dbReference>
<accession>A0A2U1LC29</accession>
<evidence type="ECO:0000313" key="9">
    <source>
        <dbReference type="Proteomes" id="UP000245207"/>
    </source>
</evidence>
<feature type="transmembrane region" description="Helical" evidence="7">
    <location>
        <begin position="12"/>
        <end position="31"/>
    </location>
</feature>
<evidence type="ECO:0000256" key="5">
    <source>
        <dbReference type="ARBA" id="ARBA00023136"/>
    </source>
</evidence>
<reference evidence="8 9" key="1">
    <citation type="journal article" date="2018" name="Mol. Plant">
        <title>The genome of Artemisia annua provides insight into the evolution of Asteraceae family and artemisinin biosynthesis.</title>
        <authorList>
            <person name="Shen Q."/>
            <person name="Zhang L."/>
            <person name="Liao Z."/>
            <person name="Wang S."/>
            <person name="Yan T."/>
            <person name="Shi P."/>
            <person name="Liu M."/>
            <person name="Fu X."/>
            <person name="Pan Q."/>
            <person name="Wang Y."/>
            <person name="Lv Z."/>
            <person name="Lu X."/>
            <person name="Zhang F."/>
            <person name="Jiang W."/>
            <person name="Ma Y."/>
            <person name="Chen M."/>
            <person name="Hao X."/>
            <person name="Li L."/>
            <person name="Tang Y."/>
            <person name="Lv G."/>
            <person name="Zhou Y."/>
            <person name="Sun X."/>
            <person name="Brodelius P.E."/>
            <person name="Rose J.K.C."/>
            <person name="Tang K."/>
        </authorList>
    </citation>
    <scope>NUCLEOTIDE SEQUENCE [LARGE SCALE GENOMIC DNA]</scope>
    <source>
        <strain evidence="9">cv. Huhao1</strain>
        <tissue evidence="8">Leaf</tissue>
    </source>
</reference>
<keyword evidence="9" id="KW-1185">Reference proteome</keyword>
<sequence length="190" mass="20794">MEDNGQQSFRVQLIAIFITFGFISAAFGFAVEAMKPQLDEVKGIIGDGCYYPSKTIPMSLGAAAIVALLVIRAYCPGIRSSSSVVQLSRYLSWVAWFGAMTFYIIGLMLENQKEEIYYRPLDVPYQGEETHDYSGMHSYYVCNVVKPGIFGAGASFALTSITLEIIYLVVTLHGDKTTSIDPSAKLSAVA</sequence>
<dbReference type="InterPro" id="IPR052222">
    <property type="entry name" value="DESIGUAL"/>
</dbReference>
<comment type="subcellular location">
    <subcellularLocation>
        <location evidence="1">Endomembrane system</location>
        <topology evidence="1">Multi-pass membrane protein</topology>
    </subcellularLocation>
</comment>
<evidence type="ECO:0000256" key="2">
    <source>
        <dbReference type="ARBA" id="ARBA00022692"/>
    </source>
</evidence>
<name>A0A2U1LC29_ARTAN</name>
<feature type="transmembrane region" description="Helical" evidence="7">
    <location>
        <begin position="149"/>
        <end position="170"/>
    </location>
</feature>
<evidence type="ECO:0000256" key="3">
    <source>
        <dbReference type="ARBA" id="ARBA00022729"/>
    </source>
</evidence>
<feature type="transmembrane region" description="Helical" evidence="7">
    <location>
        <begin position="87"/>
        <end position="109"/>
    </location>
</feature>
<dbReference type="OrthoDB" id="1712732at2759"/>
<evidence type="ECO:0000256" key="4">
    <source>
        <dbReference type="ARBA" id="ARBA00022989"/>
    </source>
</evidence>
<evidence type="ECO:0000256" key="7">
    <source>
        <dbReference type="SAM" id="Phobius"/>
    </source>
</evidence>
<proteinExistence type="inferred from homology"/>
<keyword evidence="5 7" id="KW-0472">Membrane</keyword>
<evidence type="ECO:0000313" key="8">
    <source>
        <dbReference type="EMBL" id="PWA46531.1"/>
    </source>
</evidence>
<dbReference type="Pfam" id="PF06749">
    <property type="entry name" value="DUF1218"/>
    <property type="match status" value="1"/>
</dbReference>
<dbReference type="EMBL" id="PKPP01010238">
    <property type="protein sequence ID" value="PWA46531.1"/>
    <property type="molecule type" value="Genomic_DNA"/>
</dbReference>
<evidence type="ECO:0000256" key="1">
    <source>
        <dbReference type="ARBA" id="ARBA00004127"/>
    </source>
</evidence>